<keyword evidence="4 9" id="KW-0418">Kinase</keyword>
<dbReference type="EC" id="2.7.1.15" evidence="9 10"/>
<comment type="caution">
    <text evidence="9">Lacks conserved residue(s) required for the propagation of feature annotation.</text>
</comment>
<dbReference type="OrthoDB" id="9775849at2"/>
<dbReference type="UniPathway" id="UPA00916">
    <property type="reaction ID" value="UER00889"/>
</dbReference>
<dbReference type="GO" id="GO:0005829">
    <property type="term" value="C:cytosol"/>
    <property type="evidence" value="ECO:0007669"/>
    <property type="project" value="TreeGrafter"/>
</dbReference>
<comment type="activity regulation">
    <text evidence="9">Activated by a monovalent cation that binds near, but not in, the active site. The most likely occupant of the site in vivo is potassium. Ion binding induces a conformational change that may alter substrate affinity.</text>
</comment>
<feature type="binding site" evidence="9">
    <location>
        <begin position="39"/>
        <end position="43"/>
    </location>
    <ligand>
        <name>substrate</name>
    </ligand>
</feature>
<dbReference type="eggNOG" id="COG0524">
    <property type="taxonomic scope" value="Bacteria"/>
</dbReference>
<feature type="binding site" evidence="9">
    <location>
        <position position="292"/>
    </location>
    <ligand>
        <name>K(+)</name>
        <dbReference type="ChEBI" id="CHEBI:29103"/>
    </ligand>
</feature>
<keyword evidence="5 9" id="KW-0067">ATP-binding</keyword>
<evidence type="ECO:0000313" key="13">
    <source>
        <dbReference type="Proteomes" id="UP000009311"/>
    </source>
</evidence>
<feature type="binding site" evidence="9">
    <location>
        <position position="246"/>
    </location>
    <ligand>
        <name>K(+)</name>
        <dbReference type="ChEBI" id="CHEBI:29103"/>
    </ligand>
</feature>
<dbReference type="EMBL" id="CAKD01000013">
    <property type="protein sequence ID" value="CCI84972.1"/>
    <property type="molecule type" value="Genomic_DNA"/>
</dbReference>
<evidence type="ECO:0000256" key="2">
    <source>
        <dbReference type="ARBA" id="ARBA00022723"/>
    </source>
</evidence>
<feature type="domain" description="Carbohydrate kinase PfkB" evidence="11">
    <location>
        <begin position="2"/>
        <end position="295"/>
    </location>
</feature>
<reference evidence="12 13" key="1">
    <citation type="submission" date="2012-06" db="EMBL/GenBank/DDBJ databases">
        <title>Draft Genome Sequence of Lactobacillus pasteurii CRBIP 24.76T.</title>
        <authorList>
            <person name="Cousin S."/>
            <person name="Bouchier C."/>
            <person name="Loux V."/>
            <person name="Ma L."/>
            <person name="Creno S."/>
            <person name="Bizet C."/>
            <person name="Clermont D."/>
        </authorList>
    </citation>
    <scope>NUCLEOTIDE SEQUENCE [LARGE SCALE GENOMIC DNA]</scope>
    <source>
        <strain evidence="13">CRBIP 24.76T</strain>
    </source>
</reference>
<keyword evidence="9" id="KW-0963">Cytoplasm</keyword>
<dbReference type="PANTHER" id="PTHR10584:SF166">
    <property type="entry name" value="RIBOKINASE"/>
    <property type="match status" value="1"/>
</dbReference>
<evidence type="ECO:0000256" key="3">
    <source>
        <dbReference type="ARBA" id="ARBA00022741"/>
    </source>
</evidence>
<dbReference type="RefSeq" id="WP_009559528.1">
    <property type="nucleotide sequence ID" value="NZ_AYZN01000002.1"/>
</dbReference>
<keyword evidence="13" id="KW-1185">Reference proteome</keyword>
<evidence type="ECO:0000313" key="12">
    <source>
        <dbReference type="EMBL" id="CCI84972.1"/>
    </source>
</evidence>
<comment type="caution">
    <text evidence="12">The sequence shown here is derived from an EMBL/GenBank/DDBJ whole genome shotgun (WGS) entry which is preliminary data.</text>
</comment>
<feature type="binding site" evidence="9">
    <location>
        <position position="286"/>
    </location>
    <ligand>
        <name>K(+)</name>
        <dbReference type="ChEBI" id="CHEBI:29103"/>
    </ligand>
</feature>
<feature type="binding site" evidence="9">
    <location>
        <position position="184"/>
    </location>
    <ligand>
        <name>ATP</name>
        <dbReference type="ChEBI" id="CHEBI:30616"/>
    </ligand>
</feature>
<dbReference type="STRING" id="1423790.BN53_02500"/>
<dbReference type="CDD" id="cd01174">
    <property type="entry name" value="ribokinase"/>
    <property type="match status" value="1"/>
</dbReference>
<dbReference type="Gene3D" id="3.40.1190.20">
    <property type="match status" value="1"/>
</dbReference>
<comment type="similarity">
    <text evidence="9">Belongs to the carbohydrate kinase PfkB family. Ribokinase subfamily.</text>
</comment>
<dbReference type="GO" id="GO:0004747">
    <property type="term" value="F:ribokinase activity"/>
    <property type="evidence" value="ECO:0007669"/>
    <property type="project" value="UniProtKB-UniRule"/>
</dbReference>
<evidence type="ECO:0000256" key="6">
    <source>
        <dbReference type="ARBA" id="ARBA00022842"/>
    </source>
</evidence>
<feature type="binding site" evidence="9">
    <location>
        <begin position="11"/>
        <end position="13"/>
    </location>
    <ligand>
        <name>substrate</name>
    </ligand>
</feature>
<feature type="binding site" evidence="9">
    <location>
        <position position="288"/>
    </location>
    <ligand>
        <name>K(+)</name>
        <dbReference type="ChEBI" id="CHEBI:29103"/>
    </ligand>
</feature>
<sequence length="305" mass="32479">MSNVGVLGSINVDTTLHVDRIPQPGETIHVQSKSSAGGGKGANQAVSAIRNGAKVKFIGSVGKDADGVMMRDLLKAEGIDIECVLEDEKNSTGTATILLDEEGQNSILVYPGSNDSIRKSDIDEMKEELETLDILIAQFETPKEATLEAFKIAKENEVITILNPAPASEIASELLAVTDVIAPNETEAEVLTGIKVESVEDMHKVASYFHEKGVSVVLITLGSRGVFLSSKDTEKIIPAFKVKPVDTTAAGDTFIGSMASKLKVDLSNIEEAIVYGQQASSIAVQKPGAIPSIPKEDEVTRIYNL</sequence>
<feature type="binding site" evidence="9">
    <location>
        <begin position="251"/>
        <end position="252"/>
    </location>
    <ligand>
        <name>ATP</name>
        <dbReference type="ChEBI" id="CHEBI:30616"/>
    </ligand>
</feature>
<keyword evidence="3 9" id="KW-0547">Nucleotide-binding</keyword>
<dbReference type="HAMAP" id="MF_01987">
    <property type="entry name" value="Ribokinase"/>
    <property type="match status" value="1"/>
</dbReference>
<comment type="pathway">
    <text evidence="9">Carbohydrate metabolism; D-ribose degradation; D-ribose 5-phosphate from beta-D-ribopyranose: step 2/2.</text>
</comment>
<dbReference type="InterPro" id="IPR011611">
    <property type="entry name" value="PfkB_dom"/>
</dbReference>
<evidence type="ECO:0000256" key="9">
    <source>
        <dbReference type="HAMAP-Rule" id="MF_01987"/>
    </source>
</evidence>
<dbReference type="NCBIfam" id="TIGR02152">
    <property type="entry name" value="D_ribokin_bact"/>
    <property type="match status" value="1"/>
</dbReference>
<keyword evidence="8 9" id="KW-0119">Carbohydrate metabolism</keyword>
<dbReference type="Proteomes" id="UP000009311">
    <property type="component" value="Unassembled WGS sequence"/>
</dbReference>
<organism evidence="12 13">
    <name type="scientific">Lactobacillus pasteurii DSM 23907 = CRBIP 24.76</name>
    <dbReference type="NCBI Taxonomy" id="1423790"/>
    <lineage>
        <taxon>Bacteria</taxon>
        <taxon>Bacillati</taxon>
        <taxon>Bacillota</taxon>
        <taxon>Bacilli</taxon>
        <taxon>Lactobacillales</taxon>
        <taxon>Lactobacillaceae</taxon>
        <taxon>Lactobacillus</taxon>
    </lineage>
</organism>
<dbReference type="Pfam" id="PF00294">
    <property type="entry name" value="PfkB"/>
    <property type="match status" value="1"/>
</dbReference>
<keyword evidence="1 9" id="KW-0808">Transferase</keyword>
<dbReference type="InterPro" id="IPR011877">
    <property type="entry name" value="Ribokinase"/>
</dbReference>
<dbReference type="GO" id="GO:0019303">
    <property type="term" value="P:D-ribose catabolic process"/>
    <property type="evidence" value="ECO:0007669"/>
    <property type="project" value="UniProtKB-UniRule"/>
</dbReference>
<accession>I7IZB2</accession>
<keyword evidence="2 9" id="KW-0479">Metal-binding</keyword>
<comment type="function">
    <text evidence="9">Catalyzes the phosphorylation of ribose at O-5 in a reaction requiring ATP and magnesium. The resulting D-ribose-5-phosphate can then be used either for sythesis of nucleotides, histidine, and tryptophan, or as a component of the pentose phosphate pathway.</text>
</comment>
<feature type="binding site" evidence="9">
    <location>
        <position position="248"/>
    </location>
    <ligand>
        <name>K(+)</name>
        <dbReference type="ChEBI" id="CHEBI:29103"/>
    </ligand>
</feature>
<proteinExistence type="inferred from homology"/>
<comment type="subunit">
    <text evidence="9">Homodimer.</text>
</comment>
<feature type="binding site" evidence="9">
    <location>
        <begin position="220"/>
        <end position="225"/>
    </location>
    <ligand>
        <name>ATP</name>
        <dbReference type="ChEBI" id="CHEBI:30616"/>
    </ligand>
</feature>
<feature type="binding site" evidence="9">
    <location>
        <position position="252"/>
    </location>
    <ligand>
        <name>substrate</name>
    </ligand>
</feature>
<dbReference type="InterPro" id="IPR002139">
    <property type="entry name" value="Ribo/fructo_kinase"/>
</dbReference>
<evidence type="ECO:0000256" key="10">
    <source>
        <dbReference type="NCBIfam" id="TIGR02152"/>
    </source>
</evidence>
<dbReference type="AlphaFoldDB" id="I7IZB2"/>
<feature type="active site" description="Proton acceptor" evidence="9">
    <location>
        <position position="252"/>
    </location>
</feature>
<evidence type="ECO:0000256" key="8">
    <source>
        <dbReference type="ARBA" id="ARBA00023277"/>
    </source>
</evidence>
<evidence type="ECO:0000256" key="1">
    <source>
        <dbReference type="ARBA" id="ARBA00022679"/>
    </source>
</evidence>
<evidence type="ECO:0000256" key="5">
    <source>
        <dbReference type="ARBA" id="ARBA00022840"/>
    </source>
</evidence>
<dbReference type="InterPro" id="IPR029056">
    <property type="entry name" value="Ribokinase-like"/>
</dbReference>
<dbReference type="PRINTS" id="PR00990">
    <property type="entry name" value="RIBOKINASE"/>
</dbReference>
<name>I7IZB2_9LACO</name>
<comment type="catalytic activity">
    <reaction evidence="9">
        <text>D-ribose + ATP = D-ribose 5-phosphate + ADP + H(+)</text>
        <dbReference type="Rhea" id="RHEA:13697"/>
        <dbReference type="ChEBI" id="CHEBI:15378"/>
        <dbReference type="ChEBI" id="CHEBI:30616"/>
        <dbReference type="ChEBI" id="CHEBI:47013"/>
        <dbReference type="ChEBI" id="CHEBI:78346"/>
        <dbReference type="ChEBI" id="CHEBI:456216"/>
        <dbReference type="EC" id="2.7.1.15"/>
    </reaction>
</comment>
<keyword evidence="7 9" id="KW-0630">Potassium</keyword>
<feature type="binding site" evidence="9">
    <location>
        <position position="140"/>
    </location>
    <ligand>
        <name>substrate</name>
    </ligand>
</feature>
<dbReference type="PANTHER" id="PTHR10584">
    <property type="entry name" value="SUGAR KINASE"/>
    <property type="match status" value="1"/>
</dbReference>
<protein>
    <recommendedName>
        <fullName evidence="9 10">Ribokinase</fullName>
        <shortName evidence="9">RK</shortName>
        <ecNumber evidence="9 10">2.7.1.15</ecNumber>
    </recommendedName>
</protein>
<evidence type="ECO:0000259" key="11">
    <source>
        <dbReference type="Pfam" id="PF00294"/>
    </source>
</evidence>
<keyword evidence="6 9" id="KW-0460">Magnesium</keyword>
<comment type="cofactor">
    <cofactor evidence="9">
        <name>Mg(2+)</name>
        <dbReference type="ChEBI" id="CHEBI:18420"/>
    </cofactor>
    <text evidence="9">Requires a divalent cation, most likely magnesium in vivo, as an electrophilic catalyst to aid phosphoryl group transfer. It is the chelate of the metal and the nucleotide that is the actual substrate.</text>
</comment>
<feature type="binding site" evidence="9">
    <location>
        <position position="283"/>
    </location>
    <ligand>
        <name>K(+)</name>
        <dbReference type="ChEBI" id="CHEBI:29103"/>
    </ligand>
</feature>
<comment type="subcellular location">
    <subcellularLocation>
        <location evidence="9">Cytoplasm</location>
    </subcellularLocation>
</comment>
<gene>
    <name evidence="9" type="primary">rbsK</name>
    <name evidence="12" type="ORF">BN53_02500</name>
</gene>
<dbReference type="GO" id="GO:0005524">
    <property type="term" value="F:ATP binding"/>
    <property type="evidence" value="ECO:0007669"/>
    <property type="project" value="UniProtKB-UniRule"/>
</dbReference>
<evidence type="ECO:0000256" key="7">
    <source>
        <dbReference type="ARBA" id="ARBA00022958"/>
    </source>
</evidence>
<dbReference type="SUPFAM" id="SSF53613">
    <property type="entry name" value="Ribokinase-like"/>
    <property type="match status" value="1"/>
</dbReference>
<evidence type="ECO:0000256" key="4">
    <source>
        <dbReference type="ARBA" id="ARBA00022777"/>
    </source>
</evidence>
<dbReference type="GO" id="GO:0046872">
    <property type="term" value="F:metal ion binding"/>
    <property type="evidence" value="ECO:0007669"/>
    <property type="project" value="UniProtKB-KW"/>
</dbReference>